<accession>A0A2W5PSV9</accession>
<dbReference type="CDD" id="cd10448">
    <property type="entry name" value="GIY-YIG_unchar_3"/>
    <property type="match status" value="1"/>
</dbReference>
<dbReference type="PANTHER" id="PTHR34477">
    <property type="entry name" value="UPF0213 PROTEIN YHBQ"/>
    <property type="match status" value="1"/>
</dbReference>
<dbReference type="PANTHER" id="PTHR34477:SF5">
    <property type="entry name" value="BSL5627 PROTEIN"/>
    <property type="match status" value="1"/>
</dbReference>
<protein>
    <recommendedName>
        <fullName evidence="2">GIY-YIG domain-containing protein</fullName>
    </recommendedName>
</protein>
<sequence>MAFHVYILASRPGGALYVGLTDDLRRRVEQHRAKAVAGHTARYGVTRLVWFETHAERAAAAARERSIKRWRRAWKEALILGINPDWRDFASEIPL</sequence>
<dbReference type="InterPro" id="IPR035901">
    <property type="entry name" value="GIY-YIG_endonuc_sf"/>
</dbReference>
<dbReference type="SUPFAM" id="SSF82771">
    <property type="entry name" value="GIY-YIG endonuclease"/>
    <property type="match status" value="1"/>
</dbReference>
<evidence type="ECO:0000259" key="2">
    <source>
        <dbReference type="PROSITE" id="PS50164"/>
    </source>
</evidence>
<dbReference type="InterPro" id="IPR050190">
    <property type="entry name" value="UPF0213_domain"/>
</dbReference>
<gene>
    <name evidence="3" type="ORF">DI556_16475</name>
</gene>
<feature type="domain" description="GIY-YIG" evidence="2">
    <location>
        <begin position="1"/>
        <end position="77"/>
    </location>
</feature>
<dbReference type="EMBL" id="QFPW01000015">
    <property type="protein sequence ID" value="PZQ47807.1"/>
    <property type="molecule type" value="Genomic_DNA"/>
</dbReference>
<dbReference type="Pfam" id="PF01541">
    <property type="entry name" value="GIY-YIG"/>
    <property type="match status" value="1"/>
</dbReference>
<dbReference type="AlphaFoldDB" id="A0A2W5PSV9"/>
<evidence type="ECO:0000256" key="1">
    <source>
        <dbReference type="ARBA" id="ARBA00007435"/>
    </source>
</evidence>
<evidence type="ECO:0000313" key="4">
    <source>
        <dbReference type="Proteomes" id="UP000249185"/>
    </source>
</evidence>
<proteinExistence type="inferred from homology"/>
<dbReference type="Proteomes" id="UP000249185">
    <property type="component" value="Unassembled WGS sequence"/>
</dbReference>
<dbReference type="InterPro" id="IPR000305">
    <property type="entry name" value="GIY-YIG_endonuc"/>
</dbReference>
<organism evidence="3 4">
    <name type="scientific">Rhodovulum sulfidophilum</name>
    <name type="common">Rhodobacter sulfidophilus</name>
    <dbReference type="NCBI Taxonomy" id="35806"/>
    <lineage>
        <taxon>Bacteria</taxon>
        <taxon>Pseudomonadati</taxon>
        <taxon>Pseudomonadota</taxon>
        <taxon>Alphaproteobacteria</taxon>
        <taxon>Rhodobacterales</taxon>
        <taxon>Paracoccaceae</taxon>
        <taxon>Rhodovulum</taxon>
    </lineage>
</organism>
<reference evidence="3 4" key="1">
    <citation type="submission" date="2017-08" db="EMBL/GenBank/DDBJ databases">
        <title>Infants hospitalized years apart are colonized by the same room-sourced microbial strains.</title>
        <authorList>
            <person name="Brooks B."/>
            <person name="Olm M.R."/>
            <person name="Firek B.A."/>
            <person name="Baker R."/>
            <person name="Thomas B.C."/>
            <person name="Morowitz M.J."/>
            <person name="Banfield J.F."/>
        </authorList>
    </citation>
    <scope>NUCLEOTIDE SEQUENCE [LARGE SCALE GENOMIC DNA]</scope>
    <source>
        <strain evidence="3">S2_005_002_R2_34</strain>
    </source>
</reference>
<comment type="similarity">
    <text evidence="1">Belongs to the UPF0213 family.</text>
</comment>
<evidence type="ECO:0000313" key="3">
    <source>
        <dbReference type="EMBL" id="PZQ47807.1"/>
    </source>
</evidence>
<name>A0A2W5PSV9_RHOSU</name>
<comment type="caution">
    <text evidence="3">The sequence shown here is derived from an EMBL/GenBank/DDBJ whole genome shotgun (WGS) entry which is preliminary data.</text>
</comment>
<dbReference type="Gene3D" id="3.40.1440.10">
    <property type="entry name" value="GIY-YIG endonuclease"/>
    <property type="match status" value="1"/>
</dbReference>
<dbReference type="PROSITE" id="PS50164">
    <property type="entry name" value="GIY_YIG"/>
    <property type="match status" value="1"/>
</dbReference>